<evidence type="ECO:0000313" key="2">
    <source>
        <dbReference type="EMBL" id="CAI9151118.1"/>
    </source>
</evidence>
<proteinExistence type="predicted"/>
<organism evidence="2 3">
    <name type="scientific">Rangifer tarandus platyrhynchus</name>
    <name type="common">Svalbard reindeer</name>
    <dbReference type="NCBI Taxonomy" id="3082113"/>
    <lineage>
        <taxon>Eukaryota</taxon>
        <taxon>Metazoa</taxon>
        <taxon>Chordata</taxon>
        <taxon>Craniata</taxon>
        <taxon>Vertebrata</taxon>
        <taxon>Euteleostomi</taxon>
        <taxon>Mammalia</taxon>
        <taxon>Eutheria</taxon>
        <taxon>Laurasiatheria</taxon>
        <taxon>Artiodactyla</taxon>
        <taxon>Ruminantia</taxon>
        <taxon>Pecora</taxon>
        <taxon>Cervidae</taxon>
        <taxon>Odocoileinae</taxon>
        <taxon>Rangifer</taxon>
    </lineage>
</organism>
<gene>
    <name evidence="2" type="ORF">MRATA1EN1_LOCUS80</name>
</gene>
<name>A0ABN8XNX9_RANTA</name>
<sequence length="160" mass="17124">MPIFAFMSPLTRNISQKKASDSLSCVHEEPRGLEHFLAAEKYLFAVLSLSPSLLLMTQRRSADRGAHQWSGLQPPASLEVGSRSELTSPISQAEVEGSAQCGPQQLAPRWDMLFGRAPSSRQGPSCGCDGAVALLNPGSTPLGHEVEITCLQSFTGTTGR</sequence>
<accession>A0ABN8XNX9</accession>
<reference evidence="2" key="1">
    <citation type="submission" date="2023-04" db="EMBL/GenBank/DDBJ databases">
        <authorList>
            <consortium name="ELIXIR-Norway"/>
        </authorList>
    </citation>
    <scope>NUCLEOTIDE SEQUENCE [LARGE SCALE GENOMIC DNA]</scope>
</reference>
<dbReference type="EMBL" id="OX459937">
    <property type="protein sequence ID" value="CAI9151118.1"/>
    <property type="molecule type" value="Genomic_DNA"/>
</dbReference>
<dbReference type="Proteomes" id="UP001176941">
    <property type="component" value="Chromosome 1"/>
</dbReference>
<evidence type="ECO:0000256" key="1">
    <source>
        <dbReference type="SAM" id="MobiDB-lite"/>
    </source>
</evidence>
<feature type="region of interest" description="Disordered" evidence="1">
    <location>
        <begin position="66"/>
        <end position="85"/>
    </location>
</feature>
<protein>
    <submittedName>
        <fullName evidence="2">Uncharacterized protein</fullName>
    </submittedName>
</protein>
<keyword evidence="3" id="KW-1185">Reference proteome</keyword>
<evidence type="ECO:0000313" key="3">
    <source>
        <dbReference type="Proteomes" id="UP001176941"/>
    </source>
</evidence>